<dbReference type="GO" id="GO:0016787">
    <property type="term" value="F:hydrolase activity"/>
    <property type="evidence" value="ECO:0007669"/>
    <property type="project" value="UniProtKB-KW"/>
</dbReference>
<dbReference type="InterPro" id="IPR008928">
    <property type="entry name" value="6-hairpin_glycosidase_sf"/>
</dbReference>
<evidence type="ECO:0000259" key="2">
    <source>
        <dbReference type="Pfam" id="PF20736"/>
    </source>
</evidence>
<dbReference type="PANTHER" id="PTHR43465">
    <property type="entry name" value="DUF1680 DOMAIN PROTEIN (AFU_ORTHOLOGUE AFUA_1G08910)"/>
    <property type="match status" value="1"/>
</dbReference>
<dbReference type="KEGG" id="ifn:GM661_15215"/>
<dbReference type="Pfam" id="PF07944">
    <property type="entry name" value="Beta-AFase-like_GH127_cat"/>
    <property type="match status" value="1"/>
</dbReference>
<dbReference type="InterPro" id="IPR049046">
    <property type="entry name" value="Beta-AFase-like_GH127_middle"/>
</dbReference>
<feature type="domain" description="Non-reducing end beta-L-arabinofuranosidase-like GH127 catalytic" evidence="1">
    <location>
        <begin position="15"/>
        <end position="429"/>
    </location>
</feature>
<proteinExistence type="predicted"/>
<evidence type="ECO:0000259" key="1">
    <source>
        <dbReference type="Pfam" id="PF07944"/>
    </source>
</evidence>
<evidence type="ECO:0000313" key="4">
    <source>
        <dbReference type="EMBL" id="QTL99209.1"/>
    </source>
</evidence>
<dbReference type="Proteomes" id="UP000665020">
    <property type="component" value="Chromosome"/>
</dbReference>
<keyword evidence="5" id="KW-1185">Reference proteome</keyword>
<dbReference type="Pfam" id="PF20737">
    <property type="entry name" value="Glyco_hydro127C"/>
    <property type="match status" value="1"/>
</dbReference>
<accession>A0A8A7KI22</accession>
<dbReference type="SUPFAM" id="SSF48208">
    <property type="entry name" value="Six-hairpin glycosidases"/>
    <property type="match status" value="1"/>
</dbReference>
<evidence type="ECO:0000313" key="5">
    <source>
        <dbReference type="Proteomes" id="UP000665020"/>
    </source>
</evidence>
<dbReference type="PANTHER" id="PTHR43465:SF2">
    <property type="entry name" value="DUF1680 DOMAIN PROTEIN (AFU_ORTHOLOGUE AFUA_1G08910)"/>
    <property type="match status" value="1"/>
</dbReference>
<sequence length="653" mass="74637">MSGNKSYLKAVLLKDVKIECGLLAKKNELVRKEVIPYQWKALNNEIADADPSNAIKNFRIAAGETEAEFLGMVFQDSDVAKWLEAVAYQLTTNHDEELENLADSVIDLIEKAQQPDGYLNTYYTIKEPDHKWTNLAECHELYCAGHMIEAAVAYYQATGKRKLLDVMIRFTDLIDSKFGREDDKIKGYPGHQEIELALIKLYNITGDSKYKELANYFIDERGQEPSYFDIEWEKRGKTSHWKDFRKIANGEYYQAHKPVREQATAVGHAVRAMYMYCGMADVAKETGDKQLLEACKRLWNNVTKKQMYITGGVGSSGHLESFTFDYDLPNDTAYTETCAAISLVFFAQRMFHLDPAAEYIDIMERALYNGVLSGISEDGQKFFYVNPLEVRPEVCQQRYDHKHVKPVRQKWFGCACCPPNIARLLASIGQYIYSYKQNSVFVNLYVDSTVDLELNNNEISLKHETNYPWDGNVKLTILKAKKPDFVLALRIPSWCKKAQLKVNGEKINITELIDNGYVYLNRSWTARDTVELSLNMPVERVSANPQVRENIGKVAIQRGPVVYCLEEVDNGSNLPAIYLPDSTELKAVYRSDLLGGVTMIKGQAIKLDESTWSGRLYSTENLRYKPIEITAVPYFSWNNRQAGEMLVWLNKMN</sequence>
<feature type="domain" description="Non-reducing end beta-L-arabinofuranosidase-like GH127 C-terminal" evidence="3">
    <location>
        <begin position="538"/>
        <end position="650"/>
    </location>
</feature>
<dbReference type="InterPro" id="IPR012878">
    <property type="entry name" value="Beta-AFase-like_GH127_cat"/>
</dbReference>
<dbReference type="Gene3D" id="1.50.10.20">
    <property type="match status" value="1"/>
</dbReference>
<organism evidence="4 5">
    <name type="scientific">Iocasia fonsfrigidae</name>
    <dbReference type="NCBI Taxonomy" id="2682810"/>
    <lineage>
        <taxon>Bacteria</taxon>
        <taxon>Bacillati</taxon>
        <taxon>Bacillota</taxon>
        <taxon>Clostridia</taxon>
        <taxon>Halanaerobiales</taxon>
        <taxon>Halanaerobiaceae</taxon>
        <taxon>Iocasia</taxon>
    </lineage>
</organism>
<dbReference type="EMBL" id="CP046640">
    <property type="protein sequence ID" value="QTL99209.1"/>
    <property type="molecule type" value="Genomic_DNA"/>
</dbReference>
<dbReference type="GO" id="GO:0005975">
    <property type="term" value="P:carbohydrate metabolic process"/>
    <property type="evidence" value="ECO:0007669"/>
    <property type="project" value="InterPro"/>
</dbReference>
<protein>
    <submittedName>
        <fullName evidence="4">Glycoside hydrolase family 127 protein</fullName>
    </submittedName>
</protein>
<dbReference type="InterPro" id="IPR049049">
    <property type="entry name" value="Beta-AFase-like_GH127_C"/>
</dbReference>
<feature type="domain" description="Non-reducing end beta-L-arabinofuranosidase-like GH127 middle" evidence="2">
    <location>
        <begin position="440"/>
        <end position="536"/>
    </location>
</feature>
<reference evidence="4" key="1">
    <citation type="submission" date="2019-12" db="EMBL/GenBank/DDBJ databases">
        <authorList>
            <person name="zhang j."/>
            <person name="sun C.M."/>
        </authorList>
    </citation>
    <scope>NUCLEOTIDE SEQUENCE</scope>
    <source>
        <strain evidence="4">NS-1</strain>
    </source>
</reference>
<name>A0A8A7KI22_9FIRM</name>
<dbReference type="InterPro" id="IPR049174">
    <property type="entry name" value="Beta-AFase-like"/>
</dbReference>
<evidence type="ECO:0000259" key="3">
    <source>
        <dbReference type="Pfam" id="PF20737"/>
    </source>
</evidence>
<keyword evidence="4" id="KW-0378">Hydrolase</keyword>
<gene>
    <name evidence="4" type="ORF">GM661_15215</name>
</gene>
<dbReference type="Pfam" id="PF20736">
    <property type="entry name" value="Glyco_hydro127M"/>
    <property type="match status" value="1"/>
</dbReference>
<dbReference type="RefSeq" id="WP_230867600.1">
    <property type="nucleotide sequence ID" value="NZ_CP046640.1"/>
</dbReference>
<dbReference type="AlphaFoldDB" id="A0A8A7KI22"/>